<protein>
    <submittedName>
        <fullName evidence="1">HEAT repeat domain-containing protein</fullName>
    </submittedName>
</protein>
<evidence type="ECO:0000313" key="2">
    <source>
        <dbReference type="Proteomes" id="UP000777784"/>
    </source>
</evidence>
<accession>A0A948RWC0</accession>
<dbReference type="Gene3D" id="1.25.10.10">
    <property type="entry name" value="Leucine-rich Repeat Variant"/>
    <property type="match status" value="1"/>
</dbReference>
<sequence>MEKILSVIDTADIDQIMVALQIGTERPEEFSYEQRNVAFVRIIERFRTPTQRAELWKMIRFCAARPEIIARQMACAILDNYWKDKKTEAERILLNLARDEDWEVREYASATIARIVRSNFKAVYPYLLRWAESDDPSVRRQVMVAIVAISDQEHPEWAKPLLDLVETNLKNRDPYVRRNLGPFALGEGLLRNYPEDTLEAMSTWTNLDDEMVRWNIGMGLTVSHVGDYWEAALIILKSFGTDKRRMVWQAVSMALQNLLHLHPDVVEPRLNGWMKEEPGLRVAVSTALAAYRSMN</sequence>
<dbReference type="AlphaFoldDB" id="A0A948RWC0"/>
<evidence type="ECO:0000313" key="1">
    <source>
        <dbReference type="EMBL" id="MBU2690207.1"/>
    </source>
</evidence>
<proteinExistence type="predicted"/>
<comment type="caution">
    <text evidence="1">The sequence shown here is derived from an EMBL/GenBank/DDBJ whole genome shotgun (WGS) entry which is preliminary data.</text>
</comment>
<reference evidence="1" key="1">
    <citation type="submission" date="2021-05" db="EMBL/GenBank/DDBJ databases">
        <title>Energy efficiency and biological interactions define the core microbiome of deep oligotrophic groundwater.</title>
        <authorList>
            <person name="Mehrshad M."/>
            <person name="Lopez-Fernandez M."/>
            <person name="Bell E."/>
            <person name="Bernier-Latmani R."/>
            <person name="Bertilsson S."/>
            <person name="Dopson M."/>
        </authorList>
    </citation>
    <scope>NUCLEOTIDE SEQUENCE</scope>
    <source>
        <strain evidence="1">Modern_marine.mb.64</strain>
    </source>
</reference>
<dbReference type="SUPFAM" id="SSF48371">
    <property type="entry name" value="ARM repeat"/>
    <property type="match status" value="1"/>
</dbReference>
<dbReference type="EMBL" id="JAHJDP010000023">
    <property type="protein sequence ID" value="MBU2690207.1"/>
    <property type="molecule type" value="Genomic_DNA"/>
</dbReference>
<dbReference type="InterPro" id="IPR016024">
    <property type="entry name" value="ARM-type_fold"/>
</dbReference>
<organism evidence="1 2">
    <name type="scientific">Eiseniibacteriota bacterium</name>
    <dbReference type="NCBI Taxonomy" id="2212470"/>
    <lineage>
        <taxon>Bacteria</taxon>
        <taxon>Candidatus Eiseniibacteriota</taxon>
    </lineage>
</organism>
<dbReference type="InterPro" id="IPR011989">
    <property type="entry name" value="ARM-like"/>
</dbReference>
<name>A0A948RWC0_UNCEI</name>
<dbReference type="Proteomes" id="UP000777784">
    <property type="component" value="Unassembled WGS sequence"/>
</dbReference>
<dbReference type="Pfam" id="PF13646">
    <property type="entry name" value="HEAT_2"/>
    <property type="match status" value="1"/>
</dbReference>
<gene>
    <name evidence="1" type="ORF">KJ970_04705</name>
</gene>